<sequence length="108" mass="12679">MSHRVRWNSMPRVPRLQDEEDNGWTEAGFEDTNISLSSEDNDRPDGRKMGPNHGTNGCPDETGRIPLIMGDDRRTKWRKHGILPQLIDCETYFIWLELRLRKEVDLKM</sequence>
<keyword evidence="3" id="KW-1185">Reference proteome</keyword>
<organism evidence="2 3">
    <name type="scientific">Olea europaea subsp. europaea</name>
    <dbReference type="NCBI Taxonomy" id="158383"/>
    <lineage>
        <taxon>Eukaryota</taxon>
        <taxon>Viridiplantae</taxon>
        <taxon>Streptophyta</taxon>
        <taxon>Embryophyta</taxon>
        <taxon>Tracheophyta</taxon>
        <taxon>Spermatophyta</taxon>
        <taxon>Magnoliopsida</taxon>
        <taxon>eudicotyledons</taxon>
        <taxon>Gunneridae</taxon>
        <taxon>Pentapetalae</taxon>
        <taxon>asterids</taxon>
        <taxon>lamiids</taxon>
        <taxon>Lamiales</taxon>
        <taxon>Oleaceae</taxon>
        <taxon>Oleeae</taxon>
        <taxon>Olea</taxon>
    </lineage>
</organism>
<dbReference type="Proteomes" id="UP000594638">
    <property type="component" value="Unassembled WGS sequence"/>
</dbReference>
<dbReference type="EMBL" id="CACTIH010003707">
    <property type="protein sequence ID" value="CAA2982811.1"/>
    <property type="molecule type" value="Genomic_DNA"/>
</dbReference>
<evidence type="ECO:0000313" key="3">
    <source>
        <dbReference type="Proteomes" id="UP000594638"/>
    </source>
</evidence>
<protein>
    <submittedName>
        <fullName evidence="2">Uncharacterized protein</fullName>
    </submittedName>
</protein>
<dbReference type="Gramene" id="OE9A055332T1">
    <property type="protein sequence ID" value="OE9A055332C1"/>
    <property type="gene ID" value="OE9A055332"/>
</dbReference>
<name>A0A8S0RSN0_OLEEU</name>
<accession>A0A8S0RSN0</accession>
<dbReference type="OrthoDB" id="922366at2759"/>
<proteinExistence type="predicted"/>
<comment type="caution">
    <text evidence="2">The sequence shown here is derived from an EMBL/GenBank/DDBJ whole genome shotgun (WGS) entry which is preliminary data.</text>
</comment>
<reference evidence="2 3" key="1">
    <citation type="submission" date="2019-12" db="EMBL/GenBank/DDBJ databases">
        <authorList>
            <person name="Alioto T."/>
            <person name="Alioto T."/>
            <person name="Gomez Garrido J."/>
        </authorList>
    </citation>
    <scope>NUCLEOTIDE SEQUENCE [LARGE SCALE GENOMIC DNA]</scope>
</reference>
<evidence type="ECO:0000256" key="1">
    <source>
        <dbReference type="SAM" id="MobiDB-lite"/>
    </source>
</evidence>
<evidence type="ECO:0000313" key="2">
    <source>
        <dbReference type="EMBL" id="CAA2982811.1"/>
    </source>
</evidence>
<gene>
    <name evidence="2" type="ORF">OLEA9_A055332</name>
</gene>
<feature type="region of interest" description="Disordered" evidence="1">
    <location>
        <begin position="1"/>
        <end position="65"/>
    </location>
</feature>
<dbReference type="AlphaFoldDB" id="A0A8S0RSN0"/>